<dbReference type="EMBL" id="LT899436">
    <property type="protein sequence ID" value="SNR13878.1"/>
    <property type="molecule type" value="Genomic_DNA"/>
</dbReference>
<dbReference type="AlphaFoldDB" id="A0A238U5I4"/>
<dbReference type="OrthoDB" id="662748at2"/>
<proteinExistence type="predicted"/>
<sequence length="242" mass="26036">MRNLLYFILICLTLSACSKDDDGSVTFNFTYTFSPNSADDSESISAVLVYDKDGNDIGGSELALLTGIKSGETKSVDVTVDRGGILQFSGATKDGFKRVFTDTEVTDGASVNWNSAENVARVNSDAGSDGDSGDTDNCSPWVEETGACLSATSSGGNSLPGVRKRWCKEDLGNGSFKYTVIFEPINGGIDEGFAFYQRVRIVTEWETFELTPAQFNNQGGFTSSHNSNVDADSLTFFIECVQ</sequence>
<dbReference type="KEGG" id="tje:TJEJU_0069"/>
<keyword evidence="2" id="KW-1185">Reference proteome</keyword>
<gene>
    <name evidence="1" type="ORF">TJEJU_0069</name>
</gene>
<dbReference type="PROSITE" id="PS51257">
    <property type="entry name" value="PROKAR_LIPOPROTEIN"/>
    <property type="match status" value="1"/>
</dbReference>
<name>A0A238U5I4_9FLAO</name>
<keyword evidence="1" id="KW-0449">Lipoprotein</keyword>
<dbReference type="RefSeq" id="WP_095068751.1">
    <property type="nucleotide sequence ID" value="NZ_LT899436.1"/>
</dbReference>
<evidence type="ECO:0000313" key="1">
    <source>
        <dbReference type="EMBL" id="SNR13878.1"/>
    </source>
</evidence>
<protein>
    <submittedName>
        <fullName evidence="1">Probable lipoprotein</fullName>
    </submittedName>
</protein>
<accession>A0A238U5I4</accession>
<reference evidence="1 2" key="1">
    <citation type="submission" date="2017-07" db="EMBL/GenBank/DDBJ databases">
        <authorList>
            <person name="Sun Z.S."/>
            <person name="Albrecht U."/>
            <person name="Echele G."/>
            <person name="Lee C.C."/>
        </authorList>
    </citation>
    <scope>NUCLEOTIDE SEQUENCE [LARGE SCALE GENOMIC DNA]</scope>
    <source>
        <strain evidence="2">type strain: KCTC 22618</strain>
    </source>
</reference>
<evidence type="ECO:0000313" key="2">
    <source>
        <dbReference type="Proteomes" id="UP000215214"/>
    </source>
</evidence>
<organism evidence="1 2">
    <name type="scientific">Tenacibaculum jejuense</name>
    <dbReference type="NCBI Taxonomy" id="584609"/>
    <lineage>
        <taxon>Bacteria</taxon>
        <taxon>Pseudomonadati</taxon>
        <taxon>Bacteroidota</taxon>
        <taxon>Flavobacteriia</taxon>
        <taxon>Flavobacteriales</taxon>
        <taxon>Flavobacteriaceae</taxon>
        <taxon>Tenacibaculum</taxon>
    </lineage>
</organism>
<dbReference type="Proteomes" id="UP000215214">
    <property type="component" value="Chromosome TJEJU"/>
</dbReference>